<evidence type="ECO:0000313" key="13">
    <source>
        <dbReference type="EMBL" id="SHI40553.1"/>
    </source>
</evidence>
<feature type="domain" description="Methyl-accepting transducer" evidence="11">
    <location>
        <begin position="277"/>
        <end position="534"/>
    </location>
</feature>
<dbReference type="InterPro" id="IPR033463">
    <property type="entry name" value="sCache_3"/>
</dbReference>
<evidence type="ECO:0000256" key="10">
    <source>
        <dbReference type="SAM" id="Phobius"/>
    </source>
</evidence>
<dbReference type="GO" id="GO:0005886">
    <property type="term" value="C:plasma membrane"/>
    <property type="evidence" value="ECO:0007669"/>
    <property type="project" value="UniProtKB-SubCell"/>
</dbReference>
<evidence type="ECO:0000256" key="2">
    <source>
        <dbReference type="ARBA" id="ARBA00022475"/>
    </source>
</evidence>
<dbReference type="PANTHER" id="PTHR32089">
    <property type="entry name" value="METHYL-ACCEPTING CHEMOTAXIS PROTEIN MCPB"/>
    <property type="match status" value="1"/>
</dbReference>
<dbReference type="SMART" id="SM00304">
    <property type="entry name" value="HAMP"/>
    <property type="match status" value="2"/>
</dbReference>
<sequence length="563" mass="61155">MVSKLKLKGKILVMTISLLVVLGVSVFGVVFSQIKNLVVNNLNTSLNSYVNLAESILDEKYPGNWKVEGDKLYKGNTIINNNTEFVDTVKEATNSPTTIFLGDTRVATNVITDGKRAVGTKVSEEVANEVLTKEKEYIGSAKVLDSKYRAKYVPIKDSSNKVIGIFFIGIEESKINSEVNALMLTIGIITFAIVGLAILISILFTNSITKNIKKIVFSLNKISNGDLTEVCDIDAKDETGDIAESLNSMNKNISSLVKEIKTTSNYLQEKGENLTAVSEEMASSSEEVAMAIQGVAKGTVTQAEDLVQVSFVLEKFGSEVEEIVSDIYEIDSSSKYISSMANTSNEDMSHLFKSVENINLTFNEFMNKINLLEGNIIRINDITNAINSIADKTNLLALNAAIEAARAGEAGKGFSVVADEIRKLAEQSKNSSMDINSLINNISKDSENIINSADGMNSELSNQINIINTTMDSFKNIIQSVNGIIPMIESVNTSAISIKNEKDSIVKNIESLTAISEEVSASSEEIAASSEEMSASSQEVTATAQDLSDMTMNMNKLIDKFKV</sequence>
<dbReference type="EMBL" id="FQXU01000013">
    <property type="protein sequence ID" value="SHI40553.1"/>
    <property type="molecule type" value="Genomic_DNA"/>
</dbReference>
<feature type="region of interest" description="Disordered" evidence="9">
    <location>
        <begin position="523"/>
        <end position="546"/>
    </location>
</feature>
<evidence type="ECO:0000256" key="4">
    <source>
        <dbReference type="ARBA" id="ARBA00022989"/>
    </source>
</evidence>
<evidence type="ECO:0000256" key="5">
    <source>
        <dbReference type="ARBA" id="ARBA00023136"/>
    </source>
</evidence>
<evidence type="ECO:0000256" key="1">
    <source>
        <dbReference type="ARBA" id="ARBA00004651"/>
    </source>
</evidence>
<feature type="compositionally biased region" description="Low complexity" evidence="9">
    <location>
        <begin position="523"/>
        <end position="537"/>
    </location>
</feature>
<accession>A0A1M6AWG3</accession>
<dbReference type="PROSITE" id="PS50111">
    <property type="entry name" value="CHEMOTAXIS_TRANSDUC_2"/>
    <property type="match status" value="1"/>
</dbReference>
<dbReference type="Proteomes" id="UP000184241">
    <property type="component" value="Unassembled WGS sequence"/>
</dbReference>
<gene>
    <name evidence="13" type="ORF">SAMN02745941_03773</name>
</gene>
<dbReference type="Gene3D" id="1.10.287.950">
    <property type="entry name" value="Methyl-accepting chemotaxis protein"/>
    <property type="match status" value="1"/>
</dbReference>
<evidence type="ECO:0000256" key="6">
    <source>
        <dbReference type="ARBA" id="ARBA00023224"/>
    </source>
</evidence>
<dbReference type="CDD" id="cd06225">
    <property type="entry name" value="HAMP"/>
    <property type="match status" value="1"/>
</dbReference>
<keyword evidence="2" id="KW-1003">Cell membrane</keyword>
<keyword evidence="3 10" id="KW-0812">Transmembrane</keyword>
<dbReference type="GO" id="GO:0007165">
    <property type="term" value="P:signal transduction"/>
    <property type="evidence" value="ECO:0007669"/>
    <property type="project" value="UniProtKB-KW"/>
</dbReference>
<feature type="domain" description="HAMP" evidence="12">
    <location>
        <begin position="206"/>
        <end position="258"/>
    </location>
</feature>
<dbReference type="PROSITE" id="PS50885">
    <property type="entry name" value="HAMP"/>
    <property type="match status" value="1"/>
</dbReference>
<keyword evidence="4 10" id="KW-1133">Transmembrane helix</keyword>
<name>A0A1M6AWG3_9CLOT</name>
<dbReference type="RefSeq" id="WP_083553590.1">
    <property type="nucleotide sequence ID" value="NZ_FQXU01000013.1"/>
</dbReference>
<evidence type="ECO:0000256" key="9">
    <source>
        <dbReference type="SAM" id="MobiDB-lite"/>
    </source>
</evidence>
<organism evidence="13 14">
    <name type="scientific">Clostridium intestinale DSM 6191</name>
    <dbReference type="NCBI Taxonomy" id="1121320"/>
    <lineage>
        <taxon>Bacteria</taxon>
        <taxon>Bacillati</taxon>
        <taxon>Bacillota</taxon>
        <taxon>Clostridia</taxon>
        <taxon>Eubacteriales</taxon>
        <taxon>Clostridiaceae</taxon>
        <taxon>Clostridium</taxon>
    </lineage>
</organism>
<dbReference type="InterPro" id="IPR003660">
    <property type="entry name" value="HAMP_dom"/>
</dbReference>
<dbReference type="InterPro" id="IPR029151">
    <property type="entry name" value="Sensor-like_sf"/>
</dbReference>
<dbReference type="Pfam" id="PF00672">
    <property type="entry name" value="HAMP"/>
    <property type="match status" value="1"/>
</dbReference>
<dbReference type="Gene3D" id="6.10.340.10">
    <property type="match status" value="1"/>
</dbReference>
<dbReference type="SUPFAM" id="SSF58104">
    <property type="entry name" value="Methyl-accepting chemotaxis protein (MCP) signaling domain"/>
    <property type="match status" value="1"/>
</dbReference>
<dbReference type="SUPFAM" id="SSF103190">
    <property type="entry name" value="Sensory domain-like"/>
    <property type="match status" value="1"/>
</dbReference>
<protein>
    <submittedName>
        <fullName evidence="13">Methyl-accepting chemotaxis protein</fullName>
    </submittedName>
</protein>
<keyword evidence="5 10" id="KW-0472">Membrane</keyword>
<dbReference type="InterPro" id="IPR004089">
    <property type="entry name" value="MCPsignal_dom"/>
</dbReference>
<evidence type="ECO:0000256" key="3">
    <source>
        <dbReference type="ARBA" id="ARBA00022692"/>
    </source>
</evidence>
<evidence type="ECO:0000313" key="14">
    <source>
        <dbReference type="Proteomes" id="UP000184241"/>
    </source>
</evidence>
<proteinExistence type="inferred from homology"/>
<dbReference type="PANTHER" id="PTHR32089:SF112">
    <property type="entry name" value="LYSOZYME-LIKE PROTEIN-RELATED"/>
    <property type="match status" value="1"/>
</dbReference>
<evidence type="ECO:0000259" key="11">
    <source>
        <dbReference type="PROSITE" id="PS50111"/>
    </source>
</evidence>
<dbReference type="Pfam" id="PF17202">
    <property type="entry name" value="sCache_3_3"/>
    <property type="match status" value="1"/>
</dbReference>
<dbReference type="AlphaFoldDB" id="A0A1M6AWG3"/>
<reference evidence="13 14" key="1">
    <citation type="submission" date="2016-11" db="EMBL/GenBank/DDBJ databases">
        <authorList>
            <person name="Jaros S."/>
            <person name="Januszkiewicz K."/>
            <person name="Wedrychowicz H."/>
        </authorList>
    </citation>
    <scope>NUCLEOTIDE SEQUENCE [LARGE SCALE GENOMIC DNA]</scope>
    <source>
        <strain evidence="13 14">DSM 6191</strain>
    </source>
</reference>
<evidence type="ECO:0000256" key="7">
    <source>
        <dbReference type="ARBA" id="ARBA00029447"/>
    </source>
</evidence>
<feature type="transmembrane region" description="Helical" evidence="10">
    <location>
        <begin position="12"/>
        <end position="31"/>
    </location>
</feature>
<comment type="subcellular location">
    <subcellularLocation>
        <location evidence="1">Cell membrane</location>
        <topology evidence="1">Multi-pass membrane protein</topology>
    </subcellularLocation>
</comment>
<evidence type="ECO:0000256" key="8">
    <source>
        <dbReference type="PROSITE-ProRule" id="PRU00284"/>
    </source>
</evidence>
<dbReference type="Pfam" id="PF00015">
    <property type="entry name" value="MCPsignal"/>
    <property type="match status" value="1"/>
</dbReference>
<comment type="similarity">
    <text evidence="7">Belongs to the methyl-accepting chemotaxis (MCP) protein family.</text>
</comment>
<dbReference type="SMART" id="SM00283">
    <property type="entry name" value="MA"/>
    <property type="match status" value="1"/>
</dbReference>
<feature type="transmembrane region" description="Helical" evidence="10">
    <location>
        <begin position="181"/>
        <end position="204"/>
    </location>
</feature>
<keyword evidence="6 8" id="KW-0807">Transducer</keyword>
<evidence type="ECO:0000259" key="12">
    <source>
        <dbReference type="PROSITE" id="PS50885"/>
    </source>
</evidence>